<feature type="region of interest" description="Disordered" evidence="1">
    <location>
        <begin position="1"/>
        <end position="22"/>
    </location>
</feature>
<dbReference type="RefSeq" id="WP_039747690.1">
    <property type="nucleotide sequence ID" value="NZ_JTCM02000026.1"/>
</dbReference>
<organism evidence="2 3">
    <name type="scientific">Hassallia byssoidea VB512170</name>
    <dbReference type="NCBI Taxonomy" id="1304833"/>
    <lineage>
        <taxon>Bacteria</taxon>
        <taxon>Bacillati</taxon>
        <taxon>Cyanobacteriota</taxon>
        <taxon>Cyanophyceae</taxon>
        <taxon>Nostocales</taxon>
        <taxon>Tolypothrichaceae</taxon>
        <taxon>Hassallia</taxon>
    </lineage>
</organism>
<evidence type="ECO:0000256" key="1">
    <source>
        <dbReference type="SAM" id="MobiDB-lite"/>
    </source>
</evidence>
<dbReference type="AlphaFoldDB" id="A0A846H7I7"/>
<dbReference type="EMBL" id="JTCM02000026">
    <property type="protein sequence ID" value="NEU73597.1"/>
    <property type="molecule type" value="Genomic_DNA"/>
</dbReference>
<evidence type="ECO:0000313" key="3">
    <source>
        <dbReference type="Proteomes" id="UP000031549"/>
    </source>
</evidence>
<feature type="compositionally biased region" description="Low complexity" evidence="1">
    <location>
        <begin position="9"/>
        <end position="22"/>
    </location>
</feature>
<dbReference type="Proteomes" id="UP000031549">
    <property type="component" value="Unassembled WGS sequence"/>
</dbReference>
<name>A0A846H7I7_9CYAN</name>
<sequence>MPLYNPSQVTVTPSTSGTATPTSVAASTTSVSLLAANFARKGTTIWNNSTANLYVELGATATTSAFTARVGAGGYYEIPFTYTGAISGIWDAANGSALVREFT</sequence>
<protein>
    <submittedName>
        <fullName evidence="2">Uncharacterized protein</fullName>
    </submittedName>
</protein>
<comment type="caution">
    <text evidence="2">The sequence shown here is derived from an EMBL/GenBank/DDBJ whole genome shotgun (WGS) entry which is preliminary data.</text>
</comment>
<keyword evidence="3" id="KW-1185">Reference proteome</keyword>
<evidence type="ECO:0000313" key="2">
    <source>
        <dbReference type="EMBL" id="NEU73597.1"/>
    </source>
</evidence>
<proteinExistence type="predicted"/>
<reference evidence="2 3" key="1">
    <citation type="journal article" date="2015" name="Genome Announc.">
        <title>Draft Genome Sequence of Cyanobacterium Hassallia byssoidea Strain VB512170, Isolated from Monuments in India.</title>
        <authorList>
            <person name="Singh D."/>
            <person name="Chandrababunaidu M.M."/>
            <person name="Panda A."/>
            <person name="Sen D."/>
            <person name="Bhattacharyya S."/>
            <person name="Adhikary S.P."/>
            <person name="Tripathy S."/>
        </authorList>
    </citation>
    <scope>NUCLEOTIDE SEQUENCE [LARGE SCALE GENOMIC DNA]</scope>
    <source>
        <strain evidence="2 3">VB512170</strain>
    </source>
</reference>
<accession>A0A846H7I7</accession>
<gene>
    <name evidence="2" type="ORF">PI95_013745</name>
</gene>